<dbReference type="GO" id="GO:0006955">
    <property type="term" value="P:immune response"/>
    <property type="evidence" value="ECO:0007669"/>
    <property type="project" value="InterPro"/>
</dbReference>
<dbReference type="OrthoDB" id="9936525at2759"/>
<dbReference type="SUPFAM" id="SSF49842">
    <property type="entry name" value="TNF-like"/>
    <property type="match status" value="1"/>
</dbReference>
<dbReference type="Gene3D" id="2.60.120.40">
    <property type="match status" value="1"/>
</dbReference>
<comment type="similarity">
    <text evidence="1">Belongs to the tumor necrosis factor family.</text>
</comment>
<reference evidence="4" key="1">
    <citation type="submission" date="2025-08" db="UniProtKB">
        <authorList>
            <consortium name="RefSeq"/>
        </authorList>
    </citation>
    <scope>IDENTIFICATION</scope>
    <source>
        <strain evidence="4">Wakin</strain>
        <tissue evidence="4">Muscle</tissue>
    </source>
</reference>
<keyword evidence="3" id="KW-1185">Reference proteome</keyword>
<dbReference type="GeneID" id="113107939"/>
<dbReference type="Pfam" id="PF00229">
    <property type="entry name" value="TNF"/>
    <property type="match status" value="1"/>
</dbReference>
<sequence length="239" mass="27573">MEMTSEEAACQVHAVFMEPEPEPVSPAACSRSCITRSRRPPRFFVAKEVSSGYKKENGTKETATFGMQYQGVEWHSREKTIQTQRITSFTRLTVQDNANFTEKEGYVPWMDTPEYPTPNNSRYFILDDNNESLKVLRDGTYKVSLQITYKKIFSENTSEIFLQHDIRHCTEAYDGALTLLVHCETVNLKYWTKTLFSEGIFSLKAGDRLKVWSNNRKLIDFKGQISQKTAFVAYPHFST</sequence>
<organism evidence="3 4">
    <name type="scientific">Carassius auratus</name>
    <name type="common">Goldfish</name>
    <dbReference type="NCBI Taxonomy" id="7957"/>
    <lineage>
        <taxon>Eukaryota</taxon>
        <taxon>Metazoa</taxon>
        <taxon>Chordata</taxon>
        <taxon>Craniata</taxon>
        <taxon>Vertebrata</taxon>
        <taxon>Euteleostomi</taxon>
        <taxon>Actinopterygii</taxon>
        <taxon>Neopterygii</taxon>
        <taxon>Teleostei</taxon>
        <taxon>Ostariophysi</taxon>
        <taxon>Cypriniformes</taxon>
        <taxon>Cyprinidae</taxon>
        <taxon>Cyprininae</taxon>
        <taxon>Carassius</taxon>
    </lineage>
</organism>
<gene>
    <name evidence="4" type="primary">LOC113107939</name>
</gene>
<evidence type="ECO:0000256" key="1">
    <source>
        <dbReference type="ARBA" id="ARBA00008670"/>
    </source>
</evidence>
<dbReference type="PROSITE" id="PS50049">
    <property type="entry name" value="THD_2"/>
    <property type="match status" value="1"/>
</dbReference>
<proteinExistence type="inferred from homology"/>
<evidence type="ECO:0000259" key="2">
    <source>
        <dbReference type="PROSITE" id="PS50049"/>
    </source>
</evidence>
<dbReference type="InterPro" id="IPR008983">
    <property type="entry name" value="Tumour_necrosis_fac-like_dom"/>
</dbReference>
<dbReference type="Proteomes" id="UP000515129">
    <property type="component" value="Chromosome 8"/>
</dbReference>
<evidence type="ECO:0000313" key="3">
    <source>
        <dbReference type="Proteomes" id="UP000515129"/>
    </source>
</evidence>
<dbReference type="RefSeq" id="XP_026126556.1">
    <property type="nucleotide sequence ID" value="XM_026270771.1"/>
</dbReference>
<name>A0A6P6PYY7_CARAU</name>
<dbReference type="KEGG" id="caua:113107939"/>
<evidence type="ECO:0000313" key="4">
    <source>
        <dbReference type="RefSeq" id="XP_026126556.1"/>
    </source>
</evidence>
<protein>
    <submittedName>
        <fullName evidence="4">Uncharacterized protein LOC113107939</fullName>
    </submittedName>
</protein>
<dbReference type="GO" id="GO:0005164">
    <property type="term" value="F:tumor necrosis factor receptor binding"/>
    <property type="evidence" value="ECO:0007669"/>
    <property type="project" value="InterPro"/>
</dbReference>
<accession>A0A6P6PYY7</accession>
<dbReference type="InterPro" id="IPR006052">
    <property type="entry name" value="TNF_dom"/>
</dbReference>
<dbReference type="AlphaFoldDB" id="A0A6P6PYY7"/>
<feature type="domain" description="THD" evidence="2">
    <location>
        <begin position="88"/>
        <end position="233"/>
    </location>
</feature>
<dbReference type="GO" id="GO:0016020">
    <property type="term" value="C:membrane"/>
    <property type="evidence" value="ECO:0007669"/>
    <property type="project" value="InterPro"/>
</dbReference>